<dbReference type="InterPro" id="IPR000571">
    <property type="entry name" value="Znf_CCCH"/>
</dbReference>
<evidence type="ECO:0000256" key="2">
    <source>
        <dbReference type="ARBA" id="ARBA00022771"/>
    </source>
</evidence>
<evidence type="ECO:0000256" key="5">
    <source>
        <dbReference type="SAM" id="MobiDB-lite"/>
    </source>
</evidence>
<evidence type="ECO:0008006" key="10">
    <source>
        <dbReference type="Google" id="ProtNLM"/>
    </source>
</evidence>
<dbReference type="EMBL" id="CAKKNE010000002">
    <property type="protein sequence ID" value="CAH0369543.1"/>
    <property type="molecule type" value="Genomic_DNA"/>
</dbReference>
<feature type="domain" description="C3H1-type" evidence="7">
    <location>
        <begin position="112"/>
        <end position="134"/>
    </location>
</feature>
<gene>
    <name evidence="8" type="ORF">PECAL_2P26690</name>
</gene>
<feature type="region of interest" description="Disordered" evidence="5">
    <location>
        <begin position="187"/>
        <end position="316"/>
    </location>
</feature>
<keyword evidence="9" id="KW-1185">Reference proteome</keyword>
<feature type="compositionally biased region" description="Low complexity" evidence="5">
    <location>
        <begin position="203"/>
        <end position="227"/>
    </location>
</feature>
<feature type="compositionally biased region" description="Basic and acidic residues" evidence="5">
    <location>
        <begin position="247"/>
        <end position="297"/>
    </location>
</feature>
<reference evidence="8" key="1">
    <citation type="submission" date="2021-11" db="EMBL/GenBank/DDBJ databases">
        <authorList>
            <consortium name="Genoscope - CEA"/>
            <person name="William W."/>
        </authorList>
    </citation>
    <scope>NUCLEOTIDE SEQUENCE</scope>
</reference>
<dbReference type="Gene3D" id="3.30.1370.210">
    <property type="match status" value="1"/>
</dbReference>
<keyword evidence="1 4" id="KW-0479">Metal-binding</keyword>
<keyword evidence="3 4" id="KW-0862">Zinc</keyword>
<feature type="domain" description="WW" evidence="6">
    <location>
        <begin position="9"/>
        <end position="43"/>
    </location>
</feature>
<protein>
    <recommendedName>
        <fullName evidence="10">RING-type E3 ubiquitin transferase</fullName>
    </recommendedName>
</protein>
<dbReference type="InterPro" id="IPR036020">
    <property type="entry name" value="WW_dom_sf"/>
</dbReference>
<sequence>MQAPFQPLPVVPAPWMAHRCPTSGAVYYVNLQTLATTWTSPVPAPPPAPEDVPCATCMECPCACAARADEAQSEAQAKALEAVKAHTAVPQKYSHHEDVPVDRSRQGHVRGVCVAFNRGYCRRGDDCRYEHAFTREAREVAAATTFVDVREIPAAQVGKQPKKQPCFDLKHKGFCGRGAACPFAHTGHEGLPATRRQRKAQRAAEAQEPAAPAESVPPVRAVTAPAPARHRSAERPRSPVSDDDDVVPQRERAPLPERHARRLSGDDDRPRCDYSRERPSPRRDRSREWRRDRSPERWRRRRSRSRSRSRGRLFYG</sequence>
<dbReference type="SMART" id="SM00356">
    <property type="entry name" value="ZnF_C3H1"/>
    <property type="match status" value="2"/>
</dbReference>
<dbReference type="Pfam" id="PF00397">
    <property type="entry name" value="WW"/>
    <property type="match status" value="1"/>
</dbReference>
<evidence type="ECO:0000256" key="3">
    <source>
        <dbReference type="ARBA" id="ARBA00022833"/>
    </source>
</evidence>
<feature type="zinc finger region" description="C3H1-type" evidence="4">
    <location>
        <begin position="160"/>
        <end position="188"/>
    </location>
</feature>
<feature type="compositionally biased region" description="Basic residues" evidence="5">
    <location>
        <begin position="298"/>
        <end position="316"/>
    </location>
</feature>
<comment type="caution">
    <text evidence="8">The sequence shown here is derived from an EMBL/GenBank/DDBJ whole genome shotgun (WGS) entry which is preliminary data.</text>
</comment>
<dbReference type="AlphaFoldDB" id="A0A8J2SGB5"/>
<feature type="domain" description="C3H1-type" evidence="7">
    <location>
        <begin position="160"/>
        <end position="188"/>
    </location>
</feature>
<evidence type="ECO:0000313" key="8">
    <source>
        <dbReference type="EMBL" id="CAH0369543.1"/>
    </source>
</evidence>
<dbReference type="PROSITE" id="PS50103">
    <property type="entry name" value="ZF_C3H1"/>
    <property type="match status" value="2"/>
</dbReference>
<evidence type="ECO:0000313" key="9">
    <source>
        <dbReference type="Proteomes" id="UP000789595"/>
    </source>
</evidence>
<dbReference type="InterPro" id="IPR001202">
    <property type="entry name" value="WW_dom"/>
</dbReference>
<dbReference type="SMART" id="SM00456">
    <property type="entry name" value="WW"/>
    <property type="match status" value="1"/>
</dbReference>
<feature type="zinc finger region" description="C3H1-type" evidence="4">
    <location>
        <begin position="112"/>
        <end position="134"/>
    </location>
</feature>
<evidence type="ECO:0000256" key="1">
    <source>
        <dbReference type="ARBA" id="ARBA00022723"/>
    </source>
</evidence>
<name>A0A8J2SGB5_9STRA</name>
<dbReference type="OrthoDB" id="411372at2759"/>
<keyword evidence="2 4" id="KW-0863">Zinc-finger</keyword>
<accession>A0A8J2SGB5</accession>
<organism evidence="8 9">
    <name type="scientific">Pelagomonas calceolata</name>
    <dbReference type="NCBI Taxonomy" id="35677"/>
    <lineage>
        <taxon>Eukaryota</taxon>
        <taxon>Sar</taxon>
        <taxon>Stramenopiles</taxon>
        <taxon>Ochrophyta</taxon>
        <taxon>Pelagophyceae</taxon>
        <taxon>Pelagomonadales</taxon>
        <taxon>Pelagomonadaceae</taxon>
        <taxon>Pelagomonas</taxon>
    </lineage>
</organism>
<evidence type="ECO:0000259" key="6">
    <source>
        <dbReference type="PROSITE" id="PS50020"/>
    </source>
</evidence>
<evidence type="ECO:0000259" key="7">
    <source>
        <dbReference type="PROSITE" id="PS50103"/>
    </source>
</evidence>
<dbReference type="InterPro" id="IPR036855">
    <property type="entry name" value="Znf_CCCH_sf"/>
</dbReference>
<evidence type="ECO:0000256" key="4">
    <source>
        <dbReference type="PROSITE-ProRule" id="PRU00723"/>
    </source>
</evidence>
<dbReference type="Gene3D" id="2.20.70.10">
    <property type="match status" value="1"/>
</dbReference>
<proteinExistence type="predicted"/>
<dbReference type="SUPFAM" id="SSF51045">
    <property type="entry name" value="WW domain"/>
    <property type="match status" value="1"/>
</dbReference>
<dbReference type="Proteomes" id="UP000789595">
    <property type="component" value="Unassembled WGS sequence"/>
</dbReference>
<dbReference type="SUPFAM" id="SSF90229">
    <property type="entry name" value="CCCH zinc finger"/>
    <property type="match status" value="1"/>
</dbReference>
<dbReference type="GO" id="GO:0008270">
    <property type="term" value="F:zinc ion binding"/>
    <property type="evidence" value="ECO:0007669"/>
    <property type="project" value="UniProtKB-KW"/>
</dbReference>
<dbReference type="PROSITE" id="PS50020">
    <property type="entry name" value="WW_DOMAIN_2"/>
    <property type="match status" value="1"/>
</dbReference>